<dbReference type="InterPro" id="IPR007560">
    <property type="entry name" value="Restrct_endonuc_IV_Mrr"/>
</dbReference>
<dbReference type="EMBL" id="CP002770">
    <property type="protein sequence ID" value="AEG15864.1"/>
    <property type="molecule type" value="Genomic_DNA"/>
</dbReference>
<dbReference type="InterPro" id="IPR011856">
    <property type="entry name" value="tRNA_endonuc-like_dom_sf"/>
</dbReference>
<dbReference type="AlphaFoldDB" id="A0AAU8PXG0"/>
<proteinExistence type="predicted"/>
<dbReference type="KEGG" id="dku:Desku_2328"/>
<keyword evidence="2" id="KW-0255">Endonuclease</keyword>
<dbReference type="GO" id="GO:0009307">
    <property type="term" value="P:DNA restriction-modification system"/>
    <property type="evidence" value="ECO:0007669"/>
    <property type="project" value="InterPro"/>
</dbReference>
<evidence type="ECO:0000259" key="1">
    <source>
        <dbReference type="Pfam" id="PF04471"/>
    </source>
</evidence>
<feature type="domain" description="Restriction endonuclease type IV Mrr" evidence="1">
    <location>
        <begin position="9"/>
        <end position="121"/>
    </location>
</feature>
<dbReference type="GO" id="GO:0004519">
    <property type="term" value="F:endonuclease activity"/>
    <property type="evidence" value="ECO:0007669"/>
    <property type="project" value="UniProtKB-KW"/>
</dbReference>
<dbReference type="SUPFAM" id="SSF52980">
    <property type="entry name" value="Restriction endonuclease-like"/>
    <property type="match status" value="1"/>
</dbReference>
<evidence type="ECO:0000313" key="2">
    <source>
        <dbReference type="EMBL" id="AEG15864.1"/>
    </source>
</evidence>
<dbReference type="GO" id="GO:0003677">
    <property type="term" value="F:DNA binding"/>
    <property type="evidence" value="ECO:0007669"/>
    <property type="project" value="InterPro"/>
</dbReference>
<keyword evidence="2" id="KW-0378">Hydrolase</keyword>
<keyword evidence="3" id="KW-1185">Reference proteome</keyword>
<sequence length="253" mass="28811">MIEPMPPGDWRDLQKAVAQILAESGLSVESEKTIDTVRGTANIDVFAVDHSQMPPITYLCECKHWKSSVPKTVVHSFRTIVSDYGANWGLIISSAGFQAGAYAAARNTNILLLDWQGFQELFVERWYRHYLIPRIDREAEPLISYTEPINSSVFRRAESLTDEGRRKFLALREEYRDLTFLALFIKSRVDSFDLIDQNKCSILPLKNSLRSPLVECLPADLVEATALRDFLTILLSHVRKGVQAFRELFGVME</sequence>
<accession>A0AAU8PXG0</accession>
<dbReference type="Pfam" id="PF04471">
    <property type="entry name" value="Mrr_cat"/>
    <property type="match status" value="1"/>
</dbReference>
<reference evidence="3" key="1">
    <citation type="submission" date="2011-05" db="EMBL/GenBank/DDBJ databases">
        <title>Complete sequence of Desulfotomaculum kuznetsovii DSM 6115.</title>
        <authorList>
            <person name="Lucas S."/>
            <person name="Han J."/>
            <person name="Lapidus A."/>
            <person name="Cheng J.-F."/>
            <person name="Goodwin L."/>
            <person name="Pitluck S."/>
            <person name="Peters L."/>
            <person name="Mikhailova N."/>
            <person name="Lu M."/>
            <person name="Saunders E."/>
            <person name="Han C."/>
            <person name="Tapia R."/>
            <person name="Land M."/>
            <person name="Hauser L."/>
            <person name="Kyrpides N."/>
            <person name="Ivanova N."/>
            <person name="Pagani I."/>
            <person name="Nazina T."/>
            <person name="Ivanova A."/>
            <person name="Parshina S."/>
            <person name="Kuever J."/>
            <person name="Muyzer G."/>
            <person name="Plugge C."/>
            <person name="Stams A."/>
            <person name="Woyke T."/>
        </authorList>
    </citation>
    <scope>NUCLEOTIDE SEQUENCE [LARGE SCALE GENOMIC DNA]</scope>
    <source>
        <strain evidence="3">DSM 6115 / VKM B-1805 / 17</strain>
    </source>
</reference>
<dbReference type="RefSeq" id="WP_013823375.1">
    <property type="nucleotide sequence ID" value="NC_015573.1"/>
</dbReference>
<name>A0AAU8PXG0_DESK7</name>
<dbReference type="InterPro" id="IPR011335">
    <property type="entry name" value="Restrct_endonuc-II-like"/>
</dbReference>
<organism evidence="2 3">
    <name type="scientific">Desulfofundulus kuznetsovii (strain DSM 6115 / VKM B-1805 / 17)</name>
    <name type="common">Desulfotomaculum kuznetsovii</name>
    <dbReference type="NCBI Taxonomy" id="760568"/>
    <lineage>
        <taxon>Bacteria</taxon>
        <taxon>Bacillati</taxon>
        <taxon>Bacillota</taxon>
        <taxon>Clostridia</taxon>
        <taxon>Eubacteriales</taxon>
        <taxon>Peptococcaceae</taxon>
        <taxon>Desulfofundulus</taxon>
    </lineage>
</organism>
<gene>
    <name evidence="2" type="ordered locus">Desku_2328</name>
</gene>
<dbReference type="Proteomes" id="UP000009229">
    <property type="component" value="Chromosome"/>
</dbReference>
<evidence type="ECO:0000313" key="3">
    <source>
        <dbReference type="Proteomes" id="UP000009229"/>
    </source>
</evidence>
<protein>
    <submittedName>
        <fullName evidence="2">Restriction endonuclease</fullName>
    </submittedName>
</protein>
<keyword evidence="2" id="KW-0540">Nuclease</keyword>
<dbReference type="Gene3D" id="3.40.1350.10">
    <property type="match status" value="1"/>
</dbReference>